<gene>
    <name evidence="2" type="ORF">TA17440</name>
</gene>
<dbReference type="EMBL" id="CR940352">
    <property type="protein sequence ID" value="CAI76047.1"/>
    <property type="molecule type" value="Genomic_DNA"/>
</dbReference>
<evidence type="ECO:0000313" key="2">
    <source>
        <dbReference type="EMBL" id="CAI76047.1"/>
    </source>
</evidence>
<organism evidence="2 3">
    <name type="scientific">Theileria annulata</name>
    <dbReference type="NCBI Taxonomy" id="5874"/>
    <lineage>
        <taxon>Eukaryota</taxon>
        <taxon>Sar</taxon>
        <taxon>Alveolata</taxon>
        <taxon>Apicomplexa</taxon>
        <taxon>Aconoidasida</taxon>
        <taxon>Piroplasmida</taxon>
        <taxon>Theileriidae</taxon>
        <taxon>Theileria</taxon>
    </lineage>
</organism>
<dbReference type="AlphaFoldDB" id="Q4UAV4"/>
<dbReference type="RefSeq" id="XP_955523.1">
    <property type="nucleotide sequence ID" value="XM_950430.1"/>
</dbReference>
<name>Q4UAV4_THEAN</name>
<proteinExistence type="predicted"/>
<dbReference type="GeneID" id="3865321"/>
<dbReference type="VEuPathDB" id="PiroplasmaDB:TA17440"/>
<evidence type="ECO:0000313" key="3">
    <source>
        <dbReference type="Proteomes" id="UP000001950"/>
    </source>
</evidence>
<sequence length="94" mass="11434">MFILVIINDFSGIYHEKEFVDMFFIFLTIVFIFNCFVFNFTIHFPISIGIEMHVYERENLKIIWNPELFIHLESYLIYTLHIGFIKSYDQNLLN</sequence>
<accession>Q4UAV4</accession>
<evidence type="ECO:0000256" key="1">
    <source>
        <dbReference type="SAM" id="Phobius"/>
    </source>
</evidence>
<keyword evidence="1" id="KW-1133">Transmembrane helix</keyword>
<keyword evidence="1" id="KW-0812">Transmembrane</keyword>
<dbReference type="InParanoid" id="Q4UAV4"/>
<keyword evidence="3" id="KW-1185">Reference proteome</keyword>
<protein>
    <submittedName>
        <fullName evidence="2">Uncharacterized protein</fullName>
    </submittedName>
</protein>
<keyword evidence="1" id="KW-0472">Membrane</keyword>
<dbReference type="Proteomes" id="UP000001950">
    <property type="component" value="Chromosome 3"/>
</dbReference>
<reference evidence="2 3" key="1">
    <citation type="journal article" date="2005" name="Science">
        <title>Genome of the host-cell transforming parasite Theileria annulata compared with T. parva.</title>
        <authorList>
            <person name="Pain A."/>
            <person name="Renauld H."/>
            <person name="Berriman M."/>
            <person name="Murphy L."/>
            <person name="Yeats C.A."/>
            <person name="Weir W."/>
            <person name="Kerhornou A."/>
            <person name="Aslett M."/>
            <person name="Bishop R."/>
            <person name="Bouchier C."/>
            <person name="Cochet M."/>
            <person name="Coulson R.M.R."/>
            <person name="Cronin A."/>
            <person name="de Villiers E.P."/>
            <person name="Fraser A."/>
            <person name="Fosker N."/>
            <person name="Gardner M."/>
            <person name="Goble A."/>
            <person name="Griffiths-Jones S."/>
            <person name="Harris D.E."/>
            <person name="Katzer F."/>
            <person name="Larke N."/>
            <person name="Lord A."/>
            <person name="Maser P."/>
            <person name="McKellar S."/>
            <person name="Mooney P."/>
            <person name="Morton F."/>
            <person name="Nene V."/>
            <person name="O'Neil S."/>
            <person name="Price C."/>
            <person name="Quail M.A."/>
            <person name="Rabbinowitsch E."/>
            <person name="Rawlings N.D."/>
            <person name="Rutter S."/>
            <person name="Saunders D."/>
            <person name="Seeger K."/>
            <person name="Shah T."/>
            <person name="Squares R."/>
            <person name="Squares S."/>
            <person name="Tivey A."/>
            <person name="Walker A.R."/>
            <person name="Woodward J."/>
            <person name="Dobbelaere D.A.E."/>
            <person name="Langsley G."/>
            <person name="Rajandream M.A."/>
            <person name="McKeever D."/>
            <person name="Shiels B."/>
            <person name="Tait A."/>
            <person name="Barrell B.G."/>
            <person name="Hall N."/>
        </authorList>
    </citation>
    <scope>NUCLEOTIDE SEQUENCE [LARGE SCALE GENOMIC DNA]</scope>
    <source>
        <strain evidence="3">Ankara</strain>
    </source>
</reference>
<dbReference type="KEGG" id="tan:TA17440"/>
<feature type="transmembrane region" description="Helical" evidence="1">
    <location>
        <begin position="22"/>
        <end position="42"/>
    </location>
</feature>